<proteinExistence type="predicted"/>
<keyword evidence="2" id="KW-1185">Reference proteome</keyword>
<dbReference type="Proteomes" id="UP001225356">
    <property type="component" value="Unassembled WGS sequence"/>
</dbReference>
<gene>
    <name evidence="1" type="ORF">J2853_005550</name>
</gene>
<name>A0ABT9QK78_9ACTN</name>
<evidence type="ECO:0000313" key="2">
    <source>
        <dbReference type="Proteomes" id="UP001225356"/>
    </source>
</evidence>
<dbReference type="EMBL" id="JAUSQU010000001">
    <property type="protein sequence ID" value="MDP9846339.1"/>
    <property type="molecule type" value="Genomic_DNA"/>
</dbReference>
<accession>A0ABT9QK78</accession>
<reference evidence="1 2" key="1">
    <citation type="submission" date="2023-07" db="EMBL/GenBank/DDBJ databases">
        <title>Sequencing the genomes of 1000 actinobacteria strains.</title>
        <authorList>
            <person name="Klenk H.-P."/>
        </authorList>
    </citation>
    <scope>NUCLEOTIDE SEQUENCE [LARGE SCALE GENOMIC DNA]</scope>
    <source>
        <strain evidence="1 2">DSM 46740</strain>
    </source>
</reference>
<comment type="caution">
    <text evidence="1">The sequence shown here is derived from an EMBL/GenBank/DDBJ whole genome shotgun (WGS) entry which is preliminary data.</text>
</comment>
<sequence length="52" mass="5503">MPVADGRRASIVTTPLVIATPEPMAEATDGSAYDFSRADAIDQVFTDAISNF</sequence>
<dbReference type="RefSeq" id="WP_307562741.1">
    <property type="nucleotide sequence ID" value="NZ_JAUSQU010000001.1"/>
</dbReference>
<organism evidence="1 2">
    <name type="scientific">Streptosporangium lutulentum</name>
    <dbReference type="NCBI Taxonomy" id="1461250"/>
    <lineage>
        <taxon>Bacteria</taxon>
        <taxon>Bacillati</taxon>
        <taxon>Actinomycetota</taxon>
        <taxon>Actinomycetes</taxon>
        <taxon>Streptosporangiales</taxon>
        <taxon>Streptosporangiaceae</taxon>
        <taxon>Streptosporangium</taxon>
    </lineage>
</organism>
<protein>
    <submittedName>
        <fullName evidence="1">Uncharacterized protein</fullName>
    </submittedName>
</protein>
<evidence type="ECO:0000313" key="1">
    <source>
        <dbReference type="EMBL" id="MDP9846339.1"/>
    </source>
</evidence>